<keyword evidence="2" id="KW-0472">Membrane</keyword>
<keyword evidence="5" id="KW-1185">Reference proteome</keyword>
<feature type="transmembrane region" description="Helical" evidence="2">
    <location>
        <begin position="718"/>
        <end position="737"/>
    </location>
</feature>
<feature type="compositionally biased region" description="Pro residues" evidence="1">
    <location>
        <begin position="262"/>
        <end position="271"/>
    </location>
</feature>
<dbReference type="OrthoDB" id="8907274at2759"/>
<dbReference type="GO" id="GO:0042392">
    <property type="term" value="F:sphingosine-1-phosphate phosphatase activity"/>
    <property type="evidence" value="ECO:0007669"/>
    <property type="project" value="TreeGrafter"/>
</dbReference>
<dbReference type="EMBL" id="AWNI01000013">
    <property type="protein sequence ID" value="ETS61737.1"/>
    <property type="molecule type" value="Genomic_DNA"/>
</dbReference>
<keyword evidence="2" id="KW-1133">Transmembrane helix</keyword>
<dbReference type="SUPFAM" id="SSF48317">
    <property type="entry name" value="Acid phosphatase/Vanadium-dependent haloperoxidase"/>
    <property type="match status" value="1"/>
</dbReference>
<dbReference type="Gene3D" id="1.20.144.10">
    <property type="entry name" value="Phosphatidic acid phosphatase type 2/haloperoxidase"/>
    <property type="match status" value="1"/>
</dbReference>
<dbReference type="SMART" id="SM00014">
    <property type="entry name" value="acidPPc"/>
    <property type="match status" value="1"/>
</dbReference>
<evidence type="ECO:0000313" key="4">
    <source>
        <dbReference type="EMBL" id="ETS61737.1"/>
    </source>
</evidence>
<name>W3VLT8_MOEAP</name>
<dbReference type="HOGENOM" id="CLU_310376_0_0_1"/>
<reference evidence="4 5" key="1">
    <citation type="journal article" date="2014" name="Genome Announc.">
        <title>Genome sequence of the basidiomycetous fungus Pseudozyma aphidis DSM70725, an efficient producer of biosurfactant mannosylerythritol lipids.</title>
        <authorList>
            <person name="Lorenz S."/>
            <person name="Guenther M."/>
            <person name="Grumaz C."/>
            <person name="Rupp S."/>
            <person name="Zibek S."/>
            <person name="Sohn K."/>
        </authorList>
    </citation>
    <scope>NUCLEOTIDE SEQUENCE [LARGE SCALE GENOMIC DNA]</scope>
    <source>
        <strain evidence="5">ATCC 32657 / CBS 517.83 / DSM 70725 / JCM 10318 / NBRC 10182 / NRRL Y-7954 / St-0401</strain>
    </source>
</reference>
<comment type="caution">
    <text evidence="4">The sequence shown here is derived from an EMBL/GenBank/DDBJ whole genome shotgun (WGS) entry which is preliminary data.</text>
</comment>
<feature type="transmembrane region" description="Helical" evidence="2">
    <location>
        <begin position="749"/>
        <end position="771"/>
    </location>
</feature>
<evidence type="ECO:0000259" key="3">
    <source>
        <dbReference type="SMART" id="SM00014"/>
    </source>
</evidence>
<protein>
    <recommendedName>
        <fullName evidence="3">Phosphatidic acid phosphatase type 2/haloperoxidase domain-containing protein</fullName>
    </recommendedName>
</protein>
<dbReference type="PANTHER" id="PTHR14969">
    <property type="entry name" value="SPHINGOSINE-1-PHOSPHATE PHOSPHOHYDROLASE"/>
    <property type="match status" value="1"/>
</dbReference>
<evidence type="ECO:0000256" key="2">
    <source>
        <dbReference type="SAM" id="Phobius"/>
    </source>
</evidence>
<feature type="region of interest" description="Disordered" evidence="1">
    <location>
        <begin position="260"/>
        <end position="288"/>
    </location>
</feature>
<feature type="region of interest" description="Disordered" evidence="1">
    <location>
        <begin position="78"/>
        <end position="116"/>
    </location>
</feature>
<feature type="compositionally biased region" description="Polar residues" evidence="1">
    <location>
        <begin position="37"/>
        <end position="49"/>
    </location>
</feature>
<proteinExistence type="predicted"/>
<dbReference type="Pfam" id="PF01569">
    <property type="entry name" value="PAP2"/>
    <property type="match status" value="1"/>
</dbReference>
<evidence type="ECO:0000313" key="5">
    <source>
        <dbReference type="Proteomes" id="UP000019462"/>
    </source>
</evidence>
<evidence type="ECO:0000256" key="1">
    <source>
        <dbReference type="SAM" id="MobiDB-lite"/>
    </source>
</evidence>
<dbReference type="CDD" id="cd01610">
    <property type="entry name" value="PAP2_like"/>
    <property type="match status" value="1"/>
</dbReference>
<sequence length="948" mass="105591">MDRLESLRFDQAVGQGFRISVSDSLRHPGCPIDFESSAGSPATASSMKHGSSVGAPCTSAATPARFCIPTAKHAYPRSSVERCPDHTTQPGSPDGAKRLLRSQHKPTSSAASGELAPNHRARSLLAPPLIFWTADLTDLCVKLKLKAPCLFGKVSGLQGSSLKLIPLPAIEIAESLDACSSLSPRLQAIAISSRISAHRSPTQSLHTATNQFFFNYQRNPGGERARAPSLLILSSFVSRPRSSPPSSPLPRSPFIIEVRIPSPLPHPPPPQTIHSSSKRDGDRDRPGHRRLRGLLAFETPESQVPYLVVISLDLVPPLRSFHPSAIFPLVKFEVVDHQGKPVPAETFTAASFSETDRTSRRRIYCAEHPYIFLDGCLAPLTNSAIVVAEVAAKGITGYLTGPIAYVKKRGIPLVKMLEEWSQNPNFAKNLVIFPQAVTVARNNFVKFGTPTFEFAASHPDAIELVPVVISYDMPYPIHLRKADSSFLFDFLLLMMMPYAKVTYVLLEAVQLHNRSAEEIKQTCEDAIVECSLRQCQRHNIDYRDKVSWRHLLSARLHPTYRSFEVKVINLIQSIPGILVPSLVLHYSFQESIIILLGACVYWSRWNQLTLTIIMRACVVVFGIVNFIKVLRPVPRPAWVAADRLKLNPYKLKKPLRQYDYSFPSGHSAFMACVYSSYYFSRNHPEVQFDFPTVAHVVLTFLTLASGLSRLYLALHWPLDVLCGWVIGGLWGWAWGAFLDARFDKLPIGIQIAISLGVGLFFLVITMLRMFVLPAKIPAKVWSDHVGHLLKLRDPHQLLLNVSMLWVILASKAFIIAFYNAGAAIVICPLGRSSWLIFMQMLIGLVSTALIYVLIVHLPGQLFPPPKPKKQDPEKQQLLSEKRGPLPRWTRQYSRAEITGAVARAAWWLFASSFVLFYIAIFSQLVASKIEESYCSVLVYKKIAAYGDE</sequence>
<keyword evidence="2" id="KW-0812">Transmembrane</keyword>
<dbReference type="PANTHER" id="PTHR14969:SF13">
    <property type="entry name" value="AT30094P"/>
    <property type="match status" value="1"/>
</dbReference>
<gene>
    <name evidence="4" type="ORF">PaG_03831</name>
</gene>
<dbReference type="Proteomes" id="UP000019462">
    <property type="component" value="Unassembled WGS sequence"/>
</dbReference>
<dbReference type="AlphaFoldDB" id="W3VLT8"/>
<organism evidence="4 5">
    <name type="scientific">Moesziomyces aphidis</name>
    <name type="common">Pseudozyma aphidis</name>
    <dbReference type="NCBI Taxonomy" id="84754"/>
    <lineage>
        <taxon>Eukaryota</taxon>
        <taxon>Fungi</taxon>
        <taxon>Dikarya</taxon>
        <taxon>Basidiomycota</taxon>
        <taxon>Ustilaginomycotina</taxon>
        <taxon>Ustilaginomycetes</taxon>
        <taxon>Ustilaginales</taxon>
        <taxon>Ustilaginaceae</taxon>
        <taxon>Moesziomyces</taxon>
    </lineage>
</organism>
<dbReference type="InterPro" id="IPR036938">
    <property type="entry name" value="PAP2/HPO_sf"/>
</dbReference>
<feature type="domain" description="Phosphatidic acid phosphatase type 2/haloperoxidase" evidence="3">
    <location>
        <begin position="611"/>
        <end position="735"/>
    </location>
</feature>
<accession>W3VLT8</accession>
<feature type="transmembrane region" description="Helical" evidence="2">
    <location>
        <begin position="832"/>
        <end position="854"/>
    </location>
</feature>
<feature type="transmembrane region" description="Helical" evidence="2">
    <location>
        <begin position="904"/>
        <end position="926"/>
    </location>
</feature>
<feature type="transmembrane region" description="Helical" evidence="2">
    <location>
        <begin position="797"/>
        <end position="820"/>
    </location>
</feature>
<dbReference type="InterPro" id="IPR000326">
    <property type="entry name" value="PAP2/HPO"/>
</dbReference>
<feature type="region of interest" description="Disordered" evidence="1">
    <location>
        <begin position="32"/>
        <end position="54"/>
    </location>
</feature>